<evidence type="ECO:0000313" key="3">
    <source>
        <dbReference type="Proteomes" id="UP000245667"/>
    </source>
</evidence>
<dbReference type="EMBL" id="QGGQ01000012">
    <property type="protein sequence ID" value="PWK21279.1"/>
    <property type="molecule type" value="Genomic_DNA"/>
</dbReference>
<comment type="caution">
    <text evidence="2">The sequence shown here is derived from an EMBL/GenBank/DDBJ whole genome shotgun (WGS) entry which is preliminary data.</text>
</comment>
<dbReference type="Proteomes" id="UP000245667">
    <property type="component" value="Unassembled WGS sequence"/>
</dbReference>
<keyword evidence="1" id="KW-0812">Transmembrane</keyword>
<feature type="transmembrane region" description="Helical" evidence="1">
    <location>
        <begin position="23"/>
        <end position="45"/>
    </location>
</feature>
<proteinExistence type="predicted"/>
<reference evidence="2 3" key="1">
    <citation type="submission" date="2018-05" db="EMBL/GenBank/DDBJ databases">
        <title>Genomic Encyclopedia of Archaeal and Bacterial Type Strains, Phase II (KMG-II): from individual species to whole genera.</title>
        <authorList>
            <person name="Goeker M."/>
        </authorList>
    </citation>
    <scope>NUCLEOTIDE SEQUENCE [LARGE SCALE GENOMIC DNA]</scope>
    <source>
        <strain evidence="2 3">DSM 23514</strain>
    </source>
</reference>
<organism evidence="2 3">
    <name type="scientific">Maribacter polysiphoniae</name>
    <dbReference type="NCBI Taxonomy" id="429344"/>
    <lineage>
        <taxon>Bacteria</taxon>
        <taxon>Pseudomonadati</taxon>
        <taxon>Bacteroidota</taxon>
        <taxon>Flavobacteriia</taxon>
        <taxon>Flavobacteriales</taxon>
        <taxon>Flavobacteriaceae</taxon>
        <taxon>Maribacter</taxon>
    </lineage>
</organism>
<gene>
    <name evidence="2" type="ORF">LX92_03783</name>
</gene>
<keyword evidence="1" id="KW-1133">Transmembrane helix</keyword>
<keyword evidence="1" id="KW-0472">Membrane</keyword>
<evidence type="ECO:0008006" key="4">
    <source>
        <dbReference type="Google" id="ProtNLM"/>
    </source>
</evidence>
<evidence type="ECO:0000256" key="1">
    <source>
        <dbReference type="SAM" id="Phobius"/>
    </source>
</evidence>
<evidence type="ECO:0000313" key="2">
    <source>
        <dbReference type="EMBL" id="PWK21279.1"/>
    </source>
</evidence>
<name>A0A316DVQ7_9FLAO</name>
<sequence>MNYLLLTYKTDLLFLVPKLHENLLWDLSLLIVTLTALYFVTIRFLNKMSVSIQRKIEKDHKLESQGHFPFSINPHNFSQVGPKSGKPYNNWGRQNKKSLNALHTETTHLNVDFLPKVVDKDKIGNSATKASISSNTLGINEDELTFLPLVIDDGSAITGNPESGTEVNNPKKALHDGMEWFAIDADTDLGSLLKFISLIPDDKNGLNEPDQEQHESLDISTRLPNPILFDGKAFVNRRLLEDIEAFGDCREIPLLKELRLKVKNEAMINRIEGIIHEFTIREAKASQRNIRNYLEEEFNPFSVFEDLFRNCDVEAKLILMDMIVDVGDKKEINFLKKLSKDPHAEIRTKAISVLQGLENKIFKESLSFDLSETFDILSQERLTNQQELFKAWIERNSSILDVIKRSFR</sequence>
<protein>
    <recommendedName>
        <fullName evidence="4">HEAT repeat protein</fullName>
    </recommendedName>
</protein>
<dbReference type="AlphaFoldDB" id="A0A316DVQ7"/>
<accession>A0A316DVQ7</accession>